<evidence type="ECO:0000313" key="13">
    <source>
        <dbReference type="Proteomes" id="UP000728032"/>
    </source>
</evidence>
<feature type="region of interest" description="Disordered" evidence="10">
    <location>
        <begin position="251"/>
        <end position="310"/>
    </location>
</feature>
<evidence type="ECO:0000256" key="2">
    <source>
        <dbReference type="ARBA" id="ARBA00022603"/>
    </source>
</evidence>
<feature type="binding site" evidence="9">
    <location>
        <position position="181"/>
    </location>
    <ligand>
        <name>S-adenosyl-L-methionine</name>
        <dbReference type="ChEBI" id="CHEBI:59789"/>
    </ligand>
</feature>
<dbReference type="InterPro" id="IPR014816">
    <property type="entry name" value="tRNA_MeTrfase_Gcd14"/>
</dbReference>
<dbReference type="SUPFAM" id="SSF53335">
    <property type="entry name" value="S-adenosyl-L-methionine-dependent methyltransferases"/>
    <property type="match status" value="1"/>
</dbReference>
<comment type="subcellular location">
    <subcellularLocation>
        <location evidence="1 8">Nucleus</location>
    </subcellularLocation>
</comment>
<evidence type="ECO:0000259" key="11">
    <source>
        <dbReference type="Pfam" id="PF08704"/>
    </source>
</evidence>
<dbReference type="Pfam" id="PF08704">
    <property type="entry name" value="GCD14"/>
    <property type="match status" value="1"/>
</dbReference>
<feature type="binding site" evidence="9">
    <location>
        <begin position="114"/>
        <end position="117"/>
    </location>
    <ligand>
        <name>S-adenosyl-L-methionine</name>
        <dbReference type="ChEBI" id="CHEBI:59789"/>
    </ligand>
</feature>
<keyword evidence="5 8" id="KW-0819">tRNA processing</keyword>
<dbReference type="Proteomes" id="UP000728032">
    <property type="component" value="Unassembled WGS sequence"/>
</dbReference>
<evidence type="ECO:0000256" key="10">
    <source>
        <dbReference type="SAM" id="MobiDB-lite"/>
    </source>
</evidence>
<dbReference type="EMBL" id="CAJPVJ010000552">
    <property type="protein sequence ID" value="CAG2162839.1"/>
    <property type="molecule type" value="Genomic_DNA"/>
</dbReference>
<dbReference type="GO" id="GO:0005634">
    <property type="term" value="C:nucleus"/>
    <property type="evidence" value="ECO:0007669"/>
    <property type="project" value="UniProtKB-SubCell"/>
</dbReference>
<dbReference type="AlphaFoldDB" id="A0A7R9LGX2"/>
<proteinExistence type="inferred from homology"/>
<organism evidence="12">
    <name type="scientific">Oppiella nova</name>
    <dbReference type="NCBI Taxonomy" id="334625"/>
    <lineage>
        <taxon>Eukaryota</taxon>
        <taxon>Metazoa</taxon>
        <taxon>Ecdysozoa</taxon>
        <taxon>Arthropoda</taxon>
        <taxon>Chelicerata</taxon>
        <taxon>Arachnida</taxon>
        <taxon>Acari</taxon>
        <taxon>Acariformes</taxon>
        <taxon>Sarcoptiformes</taxon>
        <taxon>Oribatida</taxon>
        <taxon>Brachypylina</taxon>
        <taxon>Oppioidea</taxon>
        <taxon>Oppiidae</taxon>
        <taxon>Oppiella</taxon>
    </lineage>
</organism>
<dbReference type="EMBL" id="OC915377">
    <property type="protein sequence ID" value="CAD7640180.1"/>
    <property type="molecule type" value="Genomic_DNA"/>
</dbReference>
<evidence type="ECO:0000256" key="1">
    <source>
        <dbReference type="ARBA" id="ARBA00004123"/>
    </source>
</evidence>
<dbReference type="FunFam" id="3.10.330.20:FF:000002">
    <property type="entry name" value="tRNA (adenine(58)-N(1))-methyltransferase catalytic subunit TRMT61A"/>
    <property type="match status" value="1"/>
</dbReference>
<evidence type="ECO:0000256" key="6">
    <source>
        <dbReference type="ARBA" id="ARBA00023242"/>
    </source>
</evidence>
<evidence type="ECO:0000256" key="8">
    <source>
        <dbReference type="PIRNR" id="PIRNR017269"/>
    </source>
</evidence>
<dbReference type="PANTHER" id="PTHR12133:SF2">
    <property type="entry name" value="TRNA (ADENINE(58)-N(1))-METHYLTRANSFERASE CATALYTIC SUBUNIT TRMT61A"/>
    <property type="match status" value="1"/>
</dbReference>
<sequence length="323" mass="36009">MAQSFISYKRLVGVGDTLFVYLSPTNIYPIRVTTGSTFQTKYGALRHDQIIGKPYGCALQCAKGFVHLLHSTPELWTLSLPHRTQILYTTDISFICTQLDLRPGSVVCEAGTGSGSLSHAIARTIAPNGRLVTYDFHEERAATARQEFADHGLSDIITAEHRDVCCDGFAYTEYFDALFLDLPHPWLTISSANRALKPNGGRICCFSPCVEQVQKTCAALNDHHFLDIDTYECVLRPYDLKTQSMPSYQFSSTKSYSEENSEANEAMDEKSDESLAKKLRTEEDSSEKNDNSSDVKSNEYVLTYSPNQSTGHTGFLTVAVKYQ</sequence>
<evidence type="ECO:0000256" key="5">
    <source>
        <dbReference type="ARBA" id="ARBA00022694"/>
    </source>
</evidence>
<dbReference type="GO" id="GO:0030488">
    <property type="term" value="P:tRNA methylation"/>
    <property type="evidence" value="ECO:0007669"/>
    <property type="project" value="InterPro"/>
</dbReference>
<dbReference type="OrthoDB" id="1925287at2759"/>
<feature type="compositionally biased region" description="Basic and acidic residues" evidence="10">
    <location>
        <begin position="267"/>
        <end position="297"/>
    </location>
</feature>
<dbReference type="Pfam" id="PF14801">
    <property type="entry name" value="TrmI-like_N"/>
    <property type="match status" value="1"/>
</dbReference>
<accession>A0A7R9LGX2</accession>
<evidence type="ECO:0000313" key="12">
    <source>
        <dbReference type="EMBL" id="CAD7640180.1"/>
    </source>
</evidence>
<keyword evidence="13" id="KW-1185">Reference proteome</keyword>
<evidence type="ECO:0000256" key="9">
    <source>
        <dbReference type="PIRSR" id="PIRSR017269-1"/>
    </source>
</evidence>
<dbReference type="PROSITE" id="PS51620">
    <property type="entry name" value="SAM_TRM61"/>
    <property type="match status" value="1"/>
</dbReference>
<keyword evidence="4 8" id="KW-0949">S-adenosyl-L-methionine</keyword>
<evidence type="ECO:0000256" key="3">
    <source>
        <dbReference type="ARBA" id="ARBA00022679"/>
    </source>
</evidence>
<keyword evidence="3 8" id="KW-0808">Transferase</keyword>
<protein>
    <recommendedName>
        <fullName evidence="8">tRNA (adenine(58)-N(1))-methyltransferase catalytic subunit TRMT61A</fullName>
        <ecNumber evidence="8">2.1.1.220</ecNumber>
    </recommendedName>
</protein>
<dbReference type="PIRSF" id="PIRSF017269">
    <property type="entry name" value="GCD14"/>
    <property type="match status" value="1"/>
</dbReference>
<comment type="function">
    <text evidence="8">Catalytic subunit of tRNA (adenine-N(1)-)-methyltransferase, which catalyzes the formation of N(1)-methyladenine at position 58 (m1A58) in initiator methionyl-tRNA.</text>
</comment>
<gene>
    <name evidence="12" type="ORF">ONB1V03_LOCUS2427</name>
</gene>
<evidence type="ECO:0000256" key="7">
    <source>
        <dbReference type="ARBA" id="ARBA00048481"/>
    </source>
</evidence>
<dbReference type="GO" id="GO:0031515">
    <property type="term" value="C:tRNA (m1A) methyltransferase complex"/>
    <property type="evidence" value="ECO:0007669"/>
    <property type="project" value="UniProtKB-UniRule"/>
</dbReference>
<comment type="catalytic activity">
    <reaction evidence="8">
        <text>adenosine(58) in tRNA + S-adenosyl-L-methionine = N(1)-methyladenosine(58) in tRNA + S-adenosyl-L-homocysteine + H(+)</text>
        <dbReference type="Rhea" id="RHEA:43152"/>
        <dbReference type="Rhea" id="RHEA-COMP:10365"/>
        <dbReference type="Rhea" id="RHEA-COMP:10366"/>
        <dbReference type="ChEBI" id="CHEBI:15378"/>
        <dbReference type="ChEBI" id="CHEBI:57856"/>
        <dbReference type="ChEBI" id="CHEBI:59789"/>
        <dbReference type="ChEBI" id="CHEBI:74411"/>
        <dbReference type="ChEBI" id="CHEBI:74491"/>
        <dbReference type="EC" id="2.1.1.220"/>
    </reaction>
</comment>
<comment type="catalytic activity">
    <reaction evidence="7">
        <text>an adenosine in mRNA + S-adenosyl-L-methionine = an N(1)-methyladenosine in mRNA + S-adenosyl-L-homocysteine + H(+)</text>
        <dbReference type="Rhea" id="RHEA:55392"/>
        <dbReference type="Rhea" id="RHEA-COMP:12414"/>
        <dbReference type="Rhea" id="RHEA-COMP:12415"/>
        <dbReference type="ChEBI" id="CHEBI:15378"/>
        <dbReference type="ChEBI" id="CHEBI:57856"/>
        <dbReference type="ChEBI" id="CHEBI:59789"/>
        <dbReference type="ChEBI" id="CHEBI:74411"/>
        <dbReference type="ChEBI" id="CHEBI:74491"/>
    </reaction>
</comment>
<dbReference type="Gene3D" id="3.40.50.150">
    <property type="entry name" value="Vaccinia Virus protein VP39"/>
    <property type="match status" value="1"/>
</dbReference>
<dbReference type="Gene3D" id="3.10.330.20">
    <property type="match status" value="1"/>
</dbReference>
<comment type="similarity">
    <text evidence="8">Belongs to the class I-like SAM-binding methyltransferase superfamily. TRM61 family.</text>
</comment>
<dbReference type="InterPro" id="IPR029063">
    <property type="entry name" value="SAM-dependent_MTases_sf"/>
</dbReference>
<dbReference type="EC" id="2.1.1.220" evidence="8"/>
<dbReference type="CDD" id="cd02440">
    <property type="entry name" value="AdoMet_MTases"/>
    <property type="match status" value="1"/>
</dbReference>
<name>A0A7R9LGX2_9ACAR</name>
<keyword evidence="6 8" id="KW-0539">Nucleus</keyword>
<feature type="domain" description="tRNA (adenine(58)-N(1))-methyltransferase catalytic subunit TRM61 C-terminal" evidence="11">
    <location>
        <begin position="64"/>
        <end position="320"/>
    </location>
</feature>
<dbReference type="GO" id="GO:0160107">
    <property type="term" value="F:tRNA (adenine(58)-N1)-methyltransferase activity"/>
    <property type="evidence" value="ECO:0007669"/>
    <property type="project" value="UniProtKB-EC"/>
</dbReference>
<reference evidence="12" key="1">
    <citation type="submission" date="2020-11" db="EMBL/GenBank/DDBJ databases">
        <authorList>
            <person name="Tran Van P."/>
        </authorList>
    </citation>
    <scope>NUCLEOTIDE SEQUENCE</scope>
</reference>
<dbReference type="InterPro" id="IPR049470">
    <property type="entry name" value="TRM61_C"/>
</dbReference>
<feature type="binding site" evidence="9">
    <location>
        <position position="135"/>
    </location>
    <ligand>
        <name>S-adenosyl-L-methionine</name>
        <dbReference type="ChEBI" id="CHEBI:59789"/>
    </ligand>
</feature>
<dbReference type="PANTHER" id="PTHR12133">
    <property type="entry name" value="TRNA (ADENINE(58)-N(1))-METHYLTRANSFERASE"/>
    <property type="match status" value="1"/>
</dbReference>
<evidence type="ECO:0000256" key="4">
    <source>
        <dbReference type="ARBA" id="ARBA00022691"/>
    </source>
</evidence>
<keyword evidence="2 8" id="KW-0489">Methyltransferase</keyword>